<gene>
    <name evidence="6" type="ORF">SAMN05421813_11132</name>
</gene>
<dbReference type="OrthoDB" id="9802667at2"/>
<dbReference type="PANTHER" id="PTHR30246:SF1">
    <property type="entry name" value="2-DEHYDRO-3-DEOXY-6-PHOSPHOGALACTONATE ALDOLASE-RELATED"/>
    <property type="match status" value="1"/>
</dbReference>
<comment type="pathway">
    <text evidence="1">Carbohydrate acid metabolism.</text>
</comment>
<evidence type="ECO:0000256" key="1">
    <source>
        <dbReference type="ARBA" id="ARBA00004761"/>
    </source>
</evidence>
<proteinExistence type="inferred from homology"/>
<sequence length="223" mass="24651">MKLKSELSELIKEQGIVPLYYSSDAEVSIDLMRALYAGGIRTTEYADRGDRALKNFREMRKVCDAELPGMRLGIGTIKTAESARIYIDEGAEFLVCPGILESVIELSDKHDLLCVPGCMTPSEIIRAETCGSKIVKLFPANTLGPSYIEAVQALFQDIVFLPTGGIELNEDNLRSWFKVGVCAVGGSKMITKDVIENKRYDQLAAESKRALSLIHTIRESLKN</sequence>
<keyword evidence="5" id="KW-0119">Carbohydrate metabolism</keyword>
<name>A0A1G9SUB2_9SPHI</name>
<dbReference type="PANTHER" id="PTHR30246">
    <property type="entry name" value="2-KETO-3-DEOXY-6-PHOSPHOGLUCONATE ALDOLASE"/>
    <property type="match status" value="1"/>
</dbReference>
<evidence type="ECO:0000256" key="3">
    <source>
        <dbReference type="ARBA" id="ARBA00011233"/>
    </source>
</evidence>
<evidence type="ECO:0000313" key="6">
    <source>
        <dbReference type="EMBL" id="SDM39032.1"/>
    </source>
</evidence>
<organism evidence="6 7">
    <name type="scientific">Daejeonella rubra</name>
    <dbReference type="NCBI Taxonomy" id="990371"/>
    <lineage>
        <taxon>Bacteria</taxon>
        <taxon>Pseudomonadati</taxon>
        <taxon>Bacteroidota</taxon>
        <taxon>Sphingobacteriia</taxon>
        <taxon>Sphingobacteriales</taxon>
        <taxon>Sphingobacteriaceae</taxon>
        <taxon>Daejeonella</taxon>
    </lineage>
</organism>
<comment type="similarity">
    <text evidence="2">Belongs to the KHG/KDPG aldolase family.</text>
</comment>
<protein>
    <submittedName>
        <fullName evidence="6">2-dehydro-3-deoxyphosphogluconate aldolase / (4S)-4-hydroxy-2-oxoglutarate aldolase</fullName>
    </submittedName>
</protein>
<evidence type="ECO:0000256" key="4">
    <source>
        <dbReference type="ARBA" id="ARBA00023239"/>
    </source>
</evidence>
<dbReference type="STRING" id="990371.SAMN05421813_11132"/>
<dbReference type="AlphaFoldDB" id="A0A1G9SUB2"/>
<reference evidence="7" key="1">
    <citation type="submission" date="2016-10" db="EMBL/GenBank/DDBJ databases">
        <authorList>
            <person name="Varghese N."/>
            <person name="Submissions S."/>
        </authorList>
    </citation>
    <scope>NUCLEOTIDE SEQUENCE [LARGE SCALE GENOMIC DNA]</scope>
    <source>
        <strain evidence="7">DSM 24536</strain>
    </source>
</reference>
<accession>A0A1G9SUB2</accession>
<keyword evidence="7" id="KW-1185">Reference proteome</keyword>
<comment type="subunit">
    <text evidence="3">Homotrimer.</text>
</comment>
<dbReference type="Gene3D" id="3.20.20.70">
    <property type="entry name" value="Aldolase class I"/>
    <property type="match status" value="1"/>
</dbReference>
<dbReference type="InterPro" id="IPR013785">
    <property type="entry name" value="Aldolase_TIM"/>
</dbReference>
<dbReference type="RefSeq" id="WP_090704244.1">
    <property type="nucleotide sequence ID" value="NZ_FNHH01000011.1"/>
</dbReference>
<dbReference type="CDD" id="cd00452">
    <property type="entry name" value="KDPG_aldolase"/>
    <property type="match status" value="1"/>
</dbReference>
<evidence type="ECO:0000256" key="5">
    <source>
        <dbReference type="ARBA" id="ARBA00023277"/>
    </source>
</evidence>
<keyword evidence="4" id="KW-0456">Lyase</keyword>
<dbReference type="GO" id="GO:0016829">
    <property type="term" value="F:lyase activity"/>
    <property type="evidence" value="ECO:0007669"/>
    <property type="project" value="UniProtKB-KW"/>
</dbReference>
<dbReference type="InterPro" id="IPR031338">
    <property type="entry name" value="KDPG/KHG_AS_2"/>
</dbReference>
<dbReference type="Pfam" id="PF01081">
    <property type="entry name" value="Aldolase"/>
    <property type="match status" value="1"/>
</dbReference>
<dbReference type="Proteomes" id="UP000199226">
    <property type="component" value="Unassembled WGS sequence"/>
</dbReference>
<dbReference type="PROSITE" id="PS00160">
    <property type="entry name" value="ALDOLASE_KDPG_KHG_2"/>
    <property type="match status" value="1"/>
</dbReference>
<dbReference type="EMBL" id="FNHH01000011">
    <property type="protein sequence ID" value="SDM39032.1"/>
    <property type="molecule type" value="Genomic_DNA"/>
</dbReference>
<evidence type="ECO:0000256" key="2">
    <source>
        <dbReference type="ARBA" id="ARBA00006906"/>
    </source>
</evidence>
<dbReference type="SUPFAM" id="SSF51569">
    <property type="entry name" value="Aldolase"/>
    <property type="match status" value="1"/>
</dbReference>
<dbReference type="InterPro" id="IPR000887">
    <property type="entry name" value="Aldlse_KDPG_KHG"/>
</dbReference>
<evidence type="ECO:0000313" key="7">
    <source>
        <dbReference type="Proteomes" id="UP000199226"/>
    </source>
</evidence>